<dbReference type="GeneID" id="4620349"/>
<organism evidence="2 3">
    <name type="scientific">Eremothecium gossypii (strain ATCC 10895 / CBS 109.51 / FGSC 9923 / NRRL Y-1056)</name>
    <name type="common">Yeast</name>
    <name type="synonym">Ashbya gossypii</name>
    <dbReference type="NCBI Taxonomy" id="284811"/>
    <lineage>
        <taxon>Eukaryota</taxon>
        <taxon>Fungi</taxon>
        <taxon>Dikarya</taxon>
        <taxon>Ascomycota</taxon>
        <taxon>Saccharomycotina</taxon>
        <taxon>Saccharomycetes</taxon>
        <taxon>Saccharomycetales</taxon>
        <taxon>Saccharomycetaceae</taxon>
        <taxon>Eremothecium</taxon>
    </lineage>
</organism>
<dbReference type="InParanoid" id="Q75AH2"/>
<dbReference type="Pfam" id="PF10173">
    <property type="entry name" value="Mit_KHE1"/>
    <property type="match status" value="1"/>
</dbReference>
<name>Q75AH2_EREGS</name>
<dbReference type="KEGG" id="ago:AGOS_ADR104C"/>
<keyword evidence="1" id="KW-0472">Membrane</keyword>
<dbReference type="GO" id="GO:0005743">
    <property type="term" value="C:mitochondrial inner membrane"/>
    <property type="evidence" value="ECO:0000318"/>
    <property type="project" value="GO_Central"/>
</dbReference>
<keyword evidence="3" id="KW-1185">Reference proteome</keyword>
<proteinExistence type="predicted"/>
<dbReference type="HOGENOM" id="CLU_043838_0_1_1"/>
<accession>Q75AH2</accession>
<dbReference type="OMA" id="PGFYLTY"/>
<keyword evidence="1" id="KW-0812">Transmembrane</keyword>
<dbReference type="Proteomes" id="UP000000591">
    <property type="component" value="Chromosome IV"/>
</dbReference>
<feature type="transmembrane region" description="Helical" evidence="1">
    <location>
        <begin position="180"/>
        <end position="200"/>
    </location>
</feature>
<evidence type="ECO:0000313" key="3">
    <source>
        <dbReference type="Proteomes" id="UP000000591"/>
    </source>
</evidence>
<dbReference type="RefSeq" id="NP_984200.1">
    <property type="nucleotide sequence ID" value="NM_209553.1"/>
</dbReference>
<dbReference type="EMBL" id="AE016817">
    <property type="protein sequence ID" value="AAS52024.1"/>
    <property type="molecule type" value="Genomic_DNA"/>
</dbReference>
<dbReference type="GO" id="GO:0006813">
    <property type="term" value="P:potassium ion transport"/>
    <property type="evidence" value="ECO:0000318"/>
    <property type="project" value="GO_Central"/>
</dbReference>
<dbReference type="AlphaFoldDB" id="Q75AH2"/>
<dbReference type="GO" id="GO:1902600">
    <property type="term" value="P:proton transmembrane transport"/>
    <property type="evidence" value="ECO:0000318"/>
    <property type="project" value="GO_Central"/>
</dbReference>
<gene>
    <name evidence="2" type="ORF">AGOS_ADR104C</name>
</gene>
<dbReference type="eggNOG" id="KOG4539">
    <property type="taxonomic scope" value="Eukaryota"/>
</dbReference>
<dbReference type="InterPro" id="IPR018786">
    <property type="entry name" value="Mit_KHE1"/>
</dbReference>
<reference evidence="2 3" key="1">
    <citation type="journal article" date="2004" name="Science">
        <title>The Ashbya gossypii genome as a tool for mapping the ancient Saccharomyces cerevisiae genome.</title>
        <authorList>
            <person name="Dietrich F.S."/>
            <person name="Voegeli S."/>
            <person name="Brachat S."/>
            <person name="Lerch A."/>
            <person name="Gates K."/>
            <person name="Steiner S."/>
            <person name="Mohr C."/>
            <person name="Pohlmann R."/>
            <person name="Luedi P."/>
            <person name="Choi S."/>
            <person name="Wing R.A."/>
            <person name="Flavier A."/>
            <person name="Gaffney T.D."/>
            <person name="Philippsen P."/>
        </authorList>
    </citation>
    <scope>NUCLEOTIDE SEQUENCE [LARGE SCALE GENOMIC DNA]</scope>
    <source>
        <strain evidence="3">ATCC 10895 / CBS 109.51 / FGSC 9923 / NRRL Y-1056</strain>
    </source>
</reference>
<keyword evidence="1" id="KW-1133">Transmembrane helix</keyword>
<sequence>MKSTTIKKVVTAYSRMAEPRRTQEYLADPLKIVAVPVTTQRCFFYFKHTDDYLDRGSRLVRAEQRVTRKVARTWAKMESSRNVVTVRVVGWVNVLLAQVPWRERSLASFPSESYILKRVHLQGKEETEKRLTLREAQACEAGVAAAPIVVYFPRSVISESVLNDELVRLLREGKQTHMRYLIYCLLALPLTIPIALVPLVPNIPGFYLAYRAYCNFKAYSGARHLESMMQGDMQPLRFADLQEYSALMADNVAPATPGESERMLLDQALLPRILDNLQIHELRRHIETAMRQEAMRLEEQAQHKAE</sequence>
<dbReference type="PANTHER" id="PTHR28062:SF1">
    <property type="entry name" value="TRANSMEMBRANE PROTEIN"/>
    <property type="match status" value="1"/>
</dbReference>
<evidence type="ECO:0000313" key="2">
    <source>
        <dbReference type="EMBL" id="AAS52024.1"/>
    </source>
</evidence>
<dbReference type="PANTHER" id="PTHR28062">
    <property type="entry name" value="K+-H+ EXCHANGE-LIKE PROTEIN"/>
    <property type="match status" value="1"/>
</dbReference>
<protein>
    <submittedName>
        <fullName evidence="2">ADR104Cp</fullName>
    </submittedName>
</protein>
<dbReference type="FunCoup" id="Q75AH2">
    <property type="interactions" value="11"/>
</dbReference>
<dbReference type="OrthoDB" id="5562676at2759"/>
<reference evidence="3" key="2">
    <citation type="journal article" date="2013" name="G3 (Bethesda)">
        <title>Genomes of Ashbya fungi isolated from insects reveal four mating-type loci, numerous translocations, lack of transposons, and distinct gene duplications.</title>
        <authorList>
            <person name="Dietrich F.S."/>
            <person name="Voegeli S."/>
            <person name="Kuo S."/>
            <person name="Philippsen P."/>
        </authorList>
    </citation>
    <scope>GENOME REANNOTATION</scope>
    <source>
        <strain evidence="3">ATCC 10895 / CBS 109.51 / FGSC 9923 / NRRL Y-1056</strain>
    </source>
</reference>
<evidence type="ECO:0000256" key="1">
    <source>
        <dbReference type="SAM" id="Phobius"/>
    </source>
</evidence>